<dbReference type="AlphaFoldDB" id="A0A1X7VKM1"/>
<reference evidence="4" key="1">
    <citation type="journal article" date="2010" name="Nature">
        <title>The Amphimedon queenslandica genome and the evolution of animal complexity.</title>
        <authorList>
            <person name="Srivastava M."/>
            <person name="Simakov O."/>
            <person name="Chapman J."/>
            <person name="Fahey B."/>
            <person name="Gauthier M.E."/>
            <person name="Mitros T."/>
            <person name="Richards G.S."/>
            <person name="Conaco C."/>
            <person name="Dacre M."/>
            <person name="Hellsten U."/>
            <person name="Larroux C."/>
            <person name="Putnam N.H."/>
            <person name="Stanke M."/>
            <person name="Adamska M."/>
            <person name="Darling A."/>
            <person name="Degnan S.M."/>
            <person name="Oakley T.H."/>
            <person name="Plachetzki D.C."/>
            <person name="Zhai Y."/>
            <person name="Adamski M."/>
            <person name="Calcino A."/>
            <person name="Cummins S.F."/>
            <person name="Goodstein D.M."/>
            <person name="Harris C."/>
            <person name="Jackson D.J."/>
            <person name="Leys S.P."/>
            <person name="Shu S."/>
            <person name="Woodcroft B.J."/>
            <person name="Vervoort M."/>
            <person name="Kosik K.S."/>
            <person name="Manning G."/>
            <person name="Degnan B.M."/>
            <person name="Rokhsar D.S."/>
        </authorList>
    </citation>
    <scope>NUCLEOTIDE SEQUENCE [LARGE SCALE GENOMIC DNA]</scope>
</reference>
<dbReference type="InterPro" id="IPR000488">
    <property type="entry name" value="Death_dom"/>
</dbReference>
<dbReference type="InParanoid" id="A0A1X7VKM1"/>
<evidence type="ECO:0000259" key="2">
    <source>
        <dbReference type="PROSITE" id="PS50017"/>
    </source>
</evidence>
<keyword evidence="4" id="KW-1185">Reference proteome</keyword>
<evidence type="ECO:0000313" key="4">
    <source>
        <dbReference type="Proteomes" id="UP000007879"/>
    </source>
</evidence>
<dbReference type="GO" id="GO:0007165">
    <property type="term" value="P:signal transduction"/>
    <property type="evidence" value="ECO:0007669"/>
    <property type="project" value="InterPro"/>
</dbReference>
<dbReference type="InterPro" id="IPR011029">
    <property type="entry name" value="DEATH-like_dom_sf"/>
</dbReference>
<reference evidence="3" key="2">
    <citation type="submission" date="2017-05" db="UniProtKB">
        <authorList>
            <consortium name="EnsemblMetazoa"/>
        </authorList>
    </citation>
    <scope>IDENTIFICATION</scope>
</reference>
<accession>A0A1X7VKM1</accession>
<dbReference type="PROSITE" id="PS50017">
    <property type="entry name" value="DEATH_DOMAIN"/>
    <property type="match status" value="1"/>
</dbReference>
<name>A0A1X7VKM1_AMPQE</name>
<gene>
    <name evidence="3" type="primary">109593816</name>
</gene>
<organism evidence="3">
    <name type="scientific">Amphimedon queenslandica</name>
    <name type="common">Sponge</name>
    <dbReference type="NCBI Taxonomy" id="400682"/>
    <lineage>
        <taxon>Eukaryota</taxon>
        <taxon>Metazoa</taxon>
        <taxon>Porifera</taxon>
        <taxon>Demospongiae</taxon>
        <taxon>Heteroscleromorpha</taxon>
        <taxon>Haplosclerida</taxon>
        <taxon>Niphatidae</taxon>
        <taxon>Amphimedon</taxon>
    </lineage>
</organism>
<protein>
    <recommendedName>
        <fullName evidence="2">Death domain-containing protein</fullName>
    </recommendedName>
</protein>
<evidence type="ECO:0000256" key="1">
    <source>
        <dbReference type="SAM" id="MobiDB-lite"/>
    </source>
</evidence>
<feature type="region of interest" description="Disordered" evidence="1">
    <location>
        <begin position="222"/>
        <end position="259"/>
    </location>
</feature>
<feature type="domain" description="Death" evidence="2">
    <location>
        <begin position="18"/>
        <end position="90"/>
    </location>
</feature>
<proteinExistence type="predicted"/>
<evidence type="ECO:0000313" key="3">
    <source>
        <dbReference type="EnsemblMetazoa" id="Aqu2.1.40360_001"/>
    </source>
</evidence>
<dbReference type="EnsemblMetazoa" id="Aqu2.1.40360_001">
    <property type="protein sequence ID" value="Aqu2.1.40360_001"/>
    <property type="gene ID" value="Aqu2.1.40360"/>
</dbReference>
<dbReference type="Gene3D" id="1.10.533.10">
    <property type="entry name" value="Death Domain, Fas"/>
    <property type="match status" value="1"/>
</dbReference>
<dbReference type="KEGG" id="aqu:109593816"/>
<dbReference type="SUPFAM" id="SSF47986">
    <property type="entry name" value="DEATH domain"/>
    <property type="match status" value="1"/>
</dbReference>
<dbReference type="EnsemblMetazoa" id="XM_020008915.1">
    <property type="protein sequence ID" value="XP_019864474.1"/>
    <property type="gene ID" value="LOC109593816"/>
</dbReference>
<sequence>MARLEDIRDELYRQLSPVAADWKVFGVQLGLELAELKKLEETSNKTSQACFQEMLSYWMENDGPHKWKEIFESLGCIHETGLAKKLRGCFAAEAQVELDLVDLTRELSKVEYCWSRFGTFLRVPRHKLKSIEGKKSNEEYLHDVIDMWCDKCECDYINLDRLEDVYSALEHISQSRRARELKAYFTAGRNQPPRRLVATDDNNTDNTINEEDELSRRLEDVNLNNEEMPLPVEETCEGKTETSAFAKTSDIYQEPIDES</sequence>
<dbReference type="Pfam" id="PF00531">
    <property type="entry name" value="Death"/>
    <property type="match status" value="1"/>
</dbReference>
<dbReference type="Proteomes" id="UP000007879">
    <property type="component" value="Unassembled WGS sequence"/>
</dbReference>